<accession>A0A372L9A6</accession>
<dbReference type="AlphaFoldDB" id="A0A372L9A6"/>
<comment type="caution">
    <text evidence="4">The sequence shown here is derived from an EMBL/GenBank/DDBJ whole genome shotgun (WGS) entry which is preliminary data.</text>
</comment>
<organism evidence="4 5">
    <name type="scientific">Peribacillus glennii</name>
    <dbReference type="NCBI Taxonomy" id="2303991"/>
    <lineage>
        <taxon>Bacteria</taxon>
        <taxon>Bacillati</taxon>
        <taxon>Bacillota</taxon>
        <taxon>Bacilli</taxon>
        <taxon>Bacillales</taxon>
        <taxon>Bacillaceae</taxon>
        <taxon>Peribacillus</taxon>
    </lineage>
</organism>
<dbReference type="PANTHER" id="PTHR31690:SF4">
    <property type="entry name" value="FUCOSE MUTAROTASE"/>
    <property type="match status" value="1"/>
</dbReference>
<dbReference type="GO" id="GO:0006004">
    <property type="term" value="P:fucose metabolic process"/>
    <property type="evidence" value="ECO:0007669"/>
    <property type="project" value="TreeGrafter"/>
</dbReference>
<dbReference type="InterPro" id="IPR023750">
    <property type="entry name" value="RbsD-like_sf"/>
</dbReference>
<dbReference type="Pfam" id="PF05025">
    <property type="entry name" value="RbsD_FucU"/>
    <property type="match status" value="1"/>
</dbReference>
<dbReference type="GO" id="GO:0062193">
    <property type="term" value="F:D-ribose pyranase activity"/>
    <property type="evidence" value="ECO:0007669"/>
    <property type="project" value="UniProtKB-EC"/>
</dbReference>
<evidence type="ECO:0000256" key="3">
    <source>
        <dbReference type="ARBA" id="ARBA00036324"/>
    </source>
</evidence>
<keyword evidence="5" id="KW-1185">Reference proteome</keyword>
<sequence length="143" mass="16032">MLKGIPKIISPDLIKILMEMGHGDEIVLADGNFPAASCAANLVRCDGHNVPDILDAILKFFPLDTYTEQPVSLMKVVGENSEPPIWREFSHVIKKYDSHFNSFEMIDRFDFYERAKKAYAIVATGESALYANIILKKGVVIDK</sequence>
<dbReference type="GO" id="GO:0036373">
    <property type="term" value="F:L-fucose mutarotase activity"/>
    <property type="evidence" value="ECO:0007669"/>
    <property type="project" value="UniProtKB-EC"/>
</dbReference>
<evidence type="ECO:0000313" key="5">
    <source>
        <dbReference type="Proteomes" id="UP000262939"/>
    </source>
</evidence>
<name>A0A372L9A6_9BACI</name>
<dbReference type="SUPFAM" id="SSF102546">
    <property type="entry name" value="RbsD-like"/>
    <property type="match status" value="1"/>
</dbReference>
<dbReference type="Proteomes" id="UP000262939">
    <property type="component" value="Unassembled WGS sequence"/>
</dbReference>
<keyword evidence="2 4" id="KW-0413">Isomerase</keyword>
<dbReference type="PANTHER" id="PTHR31690">
    <property type="entry name" value="FUCOSE MUTAROTASE"/>
    <property type="match status" value="1"/>
</dbReference>
<dbReference type="Gene3D" id="3.40.1650.10">
    <property type="entry name" value="RbsD-like domain"/>
    <property type="match status" value="1"/>
</dbReference>
<dbReference type="InterPro" id="IPR050443">
    <property type="entry name" value="RbsD/FucU_mutarotase"/>
</dbReference>
<evidence type="ECO:0000313" key="4">
    <source>
        <dbReference type="EMBL" id="RFU61806.1"/>
    </source>
</evidence>
<dbReference type="InterPro" id="IPR007721">
    <property type="entry name" value="RbsD_FucU"/>
</dbReference>
<evidence type="ECO:0000256" key="2">
    <source>
        <dbReference type="ARBA" id="ARBA00023235"/>
    </source>
</evidence>
<evidence type="ECO:0000256" key="1">
    <source>
        <dbReference type="ARBA" id="ARBA00000223"/>
    </source>
</evidence>
<dbReference type="OrthoDB" id="9805009at2"/>
<gene>
    <name evidence="4" type="ORF">D0466_16860</name>
</gene>
<comment type="catalytic activity">
    <reaction evidence="3">
        <text>alpha-L-fucose = beta-L-fucose</text>
        <dbReference type="Rhea" id="RHEA:25580"/>
        <dbReference type="ChEBI" id="CHEBI:42548"/>
        <dbReference type="ChEBI" id="CHEBI:42589"/>
        <dbReference type="EC" id="5.1.3.29"/>
    </reaction>
</comment>
<dbReference type="GO" id="GO:0042806">
    <property type="term" value="F:fucose binding"/>
    <property type="evidence" value="ECO:0007669"/>
    <property type="project" value="TreeGrafter"/>
</dbReference>
<dbReference type="EMBL" id="QVTD01000012">
    <property type="protein sequence ID" value="RFU61806.1"/>
    <property type="molecule type" value="Genomic_DNA"/>
</dbReference>
<protein>
    <submittedName>
        <fullName evidence="4">Fucose isomerase</fullName>
    </submittedName>
</protein>
<comment type="catalytic activity">
    <reaction evidence="1">
        <text>beta-D-ribopyranose = beta-D-ribofuranose</text>
        <dbReference type="Rhea" id="RHEA:25432"/>
        <dbReference type="ChEBI" id="CHEBI:27476"/>
        <dbReference type="ChEBI" id="CHEBI:47002"/>
        <dbReference type="EC" id="5.4.99.62"/>
    </reaction>
</comment>
<proteinExistence type="predicted"/>
<dbReference type="RefSeq" id="WP_117323713.1">
    <property type="nucleotide sequence ID" value="NZ_QVTD01000012.1"/>
</dbReference>
<reference evidence="4 5" key="1">
    <citation type="submission" date="2018-08" db="EMBL/GenBank/DDBJ databases">
        <title>Bacillus chawlae sp. nov., Bacillus glennii sp. nov., and Bacillus saganii sp. nov. Isolated from the Vehicle Assembly Building at Kennedy Space Center where the Viking Spacecraft were Assembled.</title>
        <authorList>
            <person name="Seuylemezian A."/>
            <person name="Vaishampayan P."/>
        </authorList>
    </citation>
    <scope>NUCLEOTIDE SEQUENCE [LARGE SCALE GENOMIC DNA]</scope>
    <source>
        <strain evidence="4 5">V44-8</strain>
    </source>
</reference>